<evidence type="ECO:0000256" key="4">
    <source>
        <dbReference type="ARBA" id="ARBA00022989"/>
    </source>
</evidence>
<organism evidence="8">
    <name type="scientific">Sarcoptes scabiei</name>
    <name type="common">Itch mite</name>
    <name type="synonym">Acarus scabiei</name>
    <dbReference type="NCBI Taxonomy" id="52283"/>
    <lineage>
        <taxon>Eukaryota</taxon>
        <taxon>Metazoa</taxon>
        <taxon>Ecdysozoa</taxon>
        <taxon>Arthropoda</taxon>
        <taxon>Chelicerata</taxon>
        <taxon>Arachnida</taxon>
        <taxon>Acari</taxon>
        <taxon>Acariformes</taxon>
        <taxon>Sarcoptiformes</taxon>
        <taxon>Astigmata</taxon>
        <taxon>Psoroptidia</taxon>
        <taxon>Sarcoptoidea</taxon>
        <taxon>Sarcoptidae</taxon>
        <taxon>Sarcoptinae</taxon>
        <taxon>Sarcoptes</taxon>
    </lineage>
</organism>
<evidence type="ECO:0000313" key="9">
    <source>
        <dbReference type="EnsemblMetazoa" id="KAF7492031.1"/>
    </source>
</evidence>
<evidence type="ECO:0000256" key="5">
    <source>
        <dbReference type="ARBA" id="ARBA00023136"/>
    </source>
</evidence>
<dbReference type="GO" id="GO:0016020">
    <property type="term" value="C:membrane"/>
    <property type="evidence" value="ECO:0007669"/>
    <property type="project" value="UniProtKB-SubCell"/>
</dbReference>
<feature type="transmembrane region" description="Helical" evidence="7">
    <location>
        <begin position="439"/>
        <end position="463"/>
    </location>
</feature>
<keyword evidence="6" id="KW-0325">Glycoprotein</keyword>
<dbReference type="PANTHER" id="PTHR11923:SF51">
    <property type="entry name" value="LYSOSOME MEMBRANE PROTEIN 2"/>
    <property type="match status" value="1"/>
</dbReference>
<keyword evidence="3 7" id="KW-0812">Transmembrane</keyword>
<gene>
    <name evidence="8" type="ORF">SSS_8900</name>
</gene>
<dbReference type="InterPro" id="IPR002159">
    <property type="entry name" value="CD36_fam"/>
</dbReference>
<evidence type="ECO:0000256" key="6">
    <source>
        <dbReference type="ARBA" id="ARBA00023180"/>
    </source>
</evidence>
<evidence type="ECO:0000256" key="2">
    <source>
        <dbReference type="ARBA" id="ARBA00010532"/>
    </source>
</evidence>
<dbReference type="EMBL" id="WVUK01000057">
    <property type="protein sequence ID" value="KAF7492031.1"/>
    <property type="molecule type" value="Genomic_DNA"/>
</dbReference>
<dbReference type="Pfam" id="PF01130">
    <property type="entry name" value="CD36"/>
    <property type="match status" value="1"/>
</dbReference>
<proteinExistence type="inferred from homology"/>
<evidence type="ECO:0000256" key="3">
    <source>
        <dbReference type="ARBA" id="ARBA00022692"/>
    </source>
</evidence>
<feature type="transmembrane region" description="Helical" evidence="7">
    <location>
        <begin position="6"/>
        <end position="27"/>
    </location>
</feature>
<sequence length="465" mass="53275">MKFKLAITLGLIGLVSMSIGLAMWLGFMPKLVHNRIANELYISNTSNGDIFDTFRTTPNGTIRYSIYFFVIDDLTKFDLMNINTIKFKEIGPYVFDEIKIKEQIEFNADGTNVSYLERRKFEFNQKLSCEKCHRNDEITVYNIIHAMEQEQLDQTIKMAIAAKDDELLNSLTGFIYKDEVEKLLITGSENLGKSILGEQDLNKCVINTGKEEIDRLTEFLSYGDKSRLTYWDDSRGKHCNTLLGTDARQFKPGLTKDDKIWVFEPMLCRSLYAVNEILPNEDVKDIPTLRFVIHHNNFDRNIMNECYCYEKDPRECMGSLLNLKKCDSSSGFEIMASPGFFYTNTKLLNITGLDRIVKPEQATVDDYGTIFDIEPHTGILLRGEKRLMLSVKVRKHAVPKLAKLSSEYQIAPFIYLIESGEIDDENADRLKEKLKPIKILRGVFIGLTVIGCAMILISIIIFASR</sequence>
<evidence type="ECO:0000256" key="7">
    <source>
        <dbReference type="SAM" id="Phobius"/>
    </source>
</evidence>
<dbReference type="EnsemblMetazoa" id="SSS_8900s_mrna">
    <property type="protein sequence ID" value="KAF7492031.1"/>
    <property type="gene ID" value="SSS_8900"/>
</dbReference>
<reference evidence="10" key="1">
    <citation type="journal article" date="2020" name="PLoS Negl. Trop. Dis.">
        <title>High-quality nuclear genome for Sarcoptes scabiei-A critical resource for a neglected parasite.</title>
        <authorList>
            <person name="Korhonen P.K."/>
            <person name="Gasser R.B."/>
            <person name="Ma G."/>
            <person name="Wang T."/>
            <person name="Stroehlein A.J."/>
            <person name="Young N.D."/>
            <person name="Ang C.S."/>
            <person name="Fernando D.D."/>
            <person name="Lu H.C."/>
            <person name="Taylor S."/>
            <person name="Reynolds S.L."/>
            <person name="Mofiz E."/>
            <person name="Najaraj S.H."/>
            <person name="Gowda H."/>
            <person name="Madugundu A."/>
            <person name="Renuse S."/>
            <person name="Holt D."/>
            <person name="Pandey A."/>
            <person name="Papenfuss A.T."/>
            <person name="Fischer K."/>
        </authorList>
    </citation>
    <scope>NUCLEOTIDE SEQUENCE [LARGE SCALE GENOMIC DNA]</scope>
</reference>
<dbReference type="Proteomes" id="UP000070412">
    <property type="component" value="Unassembled WGS sequence"/>
</dbReference>
<accession>A0A834VCR9</accession>
<name>A0A834VCR9_SARSC</name>
<dbReference type="PANTHER" id="PTHR11923">
    <property type="entry name" value="SCAVENGER RECEPTOR CLASS B TYPE-1 SR-B1"/>
    <property type="match status" value="1"/>
</dbReference>
<keyword evidence="5 7" id="KW-0472">Membrane</keyword>
<dbReference type="PRINTS" id="PR01609">
    <property type="entry name" value="CD36FAMILY"/>
</dbReference>
<dbReference type="GO" id="GO:0005044">
    <property type="term" value="F:scavenger receptor activity"/>
    <property type="evidence" value="ECO:0007669"/>
    <property type="project" value="TreeGrafter"/>
</dbReference>
<dbReference type="GO" id="GO:0005737">
    <property type="term" value="C:cytoplasm"/>
    <property type="evidence" value="ECO:0007669"/>
    <property type="project" value="TreeGrafter"/>
</dbReference>
<comment type="similarity">
    <text evidence="2">Belongs to the CD36 family.</text>
</comment>
<dbReference type="OMA" id="HINTITY"/>
<comment type="subcellular location">
    <subcellularLocation>
        <location evidence="1">Membrane</location>
    </subcellularLocation>
</comment>
<evidence type="ECO:0000256" key="1">
    <source>
        <dbReference type="ARBA" id="ARBA00004370"/>
    </source>
</evidence>
<keyword evidence="10" id="KW-1185">Reference proteome</keyword>
<dbReference type="OrthoDB" id="6498932at2759"/>
<keyword evidence="4 7" id="KW-1133">Transmembrane helix</keyword>
<reference evidence="8" key="2">
    <citation type="submission" date="2020-01" db="EMBL/GenBank/DDBJ databases">
        <authorList>
            <person name="Korhonen P.K.K."/>
            <person name="Guangxu M.G."/>
            <person name="Wang T.W."/>
            <person name="Stroehlein A.J.S."/>
            <person name="Young N.D."/>
            <person name="Ang C.-S.A."/>
            <person name="Fernando D.W.F."/>
            <person name="Lu H.L."/>
            <person name="Taylor S.T."/>
            <person name="Ehtesham M.E.M."/>
            <person name="Najaraj S.H.N."/>
            <person name="Harsha G.H.G."/>
            <person name="Madugundu A.M."/>
            <person name="Renuse S.R."/>
            <person name="Holt D.H."/>
            <person name="Pandey A.P."/>
            <person name="Papenfuss A.P."/>
            <person name="Gasser R.B.G."/>
            <person name="Fischer K.F."/>
        </authorList>
    </citation>
    <scope>NUCLEOTIDE SEQUENCE</scope>
    <source>
        <strain evidence="8">SSS_KF_BRIS2020</strain>
    </source>
</reference>
<evidence type="ECO:0000313" key="8">
    <source>
        <dbReference type="EMBL" id="KAF7492031.1"/>
    </source>
</evidence>
<dbReference type="AlphaFoldDB" id="A0A834VCR9"/>
<protein>
    <submittedName>
        <fullName evidence="8">Lysosome membrane protein 2</fullName>
    </submittedName>
</protein>
<evidence type="ECO:0000313" key="10">
    <source>
        <dbReference type="Proteomes" id="UP000070412"/>
    </source>
</evidence>
<reference evidence="9" key="3">
    <citation type="submission" date="2022-06" db="UniProtKB">
        <authorList>
            <consortium name="EnsemblMetazoa"/>
        </authorList>
    </citation>
    <scope>IDENTIFICATION</scope>
</reference>